<keyword evidence="1" id="KW-1133">Transmembrane helix</keyword>
<dbReference type="EMBL" id="MFLV01000009">
    <property type="protein sequence ID" value="OGG71798.1"/>
    <property type="molecule type" value="Genomic_DNA"/>
</dbReference>
<accession>A0A1F6EDQ2</accession>
<evidence type="ECO:0000313" key="3">
    <source>
        <dbReference type="Proteomes" id="UP000179115"/>
    </source>
</evidence>
<name>A0A1F6EDQ2_9BACT</name>
<feature type="transmembrane region" description="Helical" evidence="1">
    <location>
        <begin position="175"/>
        <end position="196"/>
    </location>
</feature>
<feature type="transmembrane region" description="Helical" evidence="1">
    <location>
        <begin position="40"/>
        <end position="61"/>
    </location>
</feature>
<evidence type="ECO:0000256" key="1">
    <source>
        <dbReference type="SAM" id="Phobius"/>
    </source>
</evidence>
<evidence type="ECO:0000313" key="2">
    <source>
        <dbReference type="EMBL" id="OGG71798.1"/>
    </source>
</evidence>
<proteinExistence type="predicted"/>
<keyword evidence="1" id="KW-0472">Membrane</keyword>
<dbReference type="Proteomes" id="UP000179115">
    <property type="component" value="Unassembled WGS sequence"/>
</dbReference>
<keyword evidence="1" id="KW-0812">Transmembrane</keyword>
<sequence>MAHKKSLILGYFSCINTFLQKVHCFDCVRWFRNKVWDSPQFLIKLISLSSIVTIFISLQLFSVSEKLNDLQFSTLNASGYRDRFISKNDNVILLGELSRISKLKVTDMSLLKQAYKYYLAAKDPSLSDEYINEELKKITSLQDYQNLIGLDVIEEINAYVLESNKKTFSLREDQLFWLKTLILIQIINMLFTVRLAKITTTKYVRVS</sequence>
<organism evidence="2 3">
    <name type="scientific">Candidatus Kaiserbacteria bacterium RIFCSPLOWO2_01_FULL_51_21</name>
    <dbReference type="NCBI Taxonomy" id="1798508"/>
    <lineage>
        <taxon>Bacteria</taxon>
        <taxon>Candidatus Kaiseribacteriota</taxon>
    </lineage>
</organism>
<dbReference type="AlphaFoldDB" id="A0A1F6EDQ2"/>
<gene>
    <name evidence="2" type="ORF">A3A35_02660</name>
</gene>
<protein>
    <submittedName>
        <fullName evidence="2">Uncharacterized protein</fullName>
    </submittedName>
</protein>
<dbReference type="STRING" id="1798508.A3A35_02660"/>
<reference evidence="2 3" key="1">
    <citation type="journal article" date="2016" name="Nat. Commun.">
        <title>Thousands of microbial genomes shed light on interconnected biogeochemical processes in an aquifer system.</title>
        <authorList>
            <person name="Anantharaman K."/>
            <person name="Brown C.T."/>
            <person name="Hug L.A."/>
            <person name="Sharon I."/>
            <person name="Castelle C.J."/>
            <person name="Probst A.J."/>
            <person name="Thomas B.C."/>
            <person name="Singh A."/>
            <person name="Wilkins M.J."/>
            <person name="Karaoz U."/>
            <person name="Brodie E.L."/>
            <person name="Williams K.H."/>
            <person name="Hubbard S.S."/>
            <person name="Banfield J.F."/>
        </authorList>
    </citation>
    <scope>NUCLEOTIDE SEQUENCE [LARGE SCALE GENOMIC DNA]</scope>
</reference>
<comment type="caution">
    <text evidence="2">The sequence shown here is derived from an EMBL/GenBank/DDBJ whole genome shotgun (WGS) entry which is preliminary data.</text>
</comment>